<keyword evidence="2" id="KW-0963">Cytoplasm</keyword>
<dbReference type="InterPro" id="IPR027417">
    <property type="entry name" value="P-loop_NTPase"/>
</dbReference>
<reference evidence="9 10" key="1">
    <citation type="submission" date="2024-06" db="EMBL/GenBank/DDBJ databases">
        <title>Complete genome of Phlyctema vagabunda strain 19-DSS-EL-015.</title>
        <authorList>
            <person name="Fiorenzani C."/>
        </authorList>
    </citation>
    <scope>NUCLEOTIDE SEQUENCE [LARGE SCALE GENOMIC DNA]</scope>
    <source>
        <strain evidence="9 10">19-DSS-EL-015</strain>
    </source>
</reference>
<evidence type="ECO:0000256" key="5">
    <source>
        <dbReference type="ARBA" id="ARBA00023212"/>
    </source>
</evidence>
<dbReference type="PROSITE" id="PS50067">
    <property type="entry name" value="KINESIN_MOTOR_2"/>
    <property type="match status" value="1"/>
</dbReference>
<dbReference type="EMBL" id="JBFCZG010000005">
    <property type="protein sequence ID" value="KAL3422062.1"/>
    <property type="molecule type" value="Genomic_DNA"/>
</dbReference>
<dbReference type="PANTHER" id="PTHR47971:SF8">
    <property type="entry name" value="KINESIN-LIKE PROTEIN"/>
    <property type="match status" value="1"/>
</dbReference>
<comment type="similarity">
    <text evidence="6">Belongs to the TRAFAC class myosin-kinesin ATPase superfamily. Kinesin family.</text>
</comment>
<dbReference type="InterPro" id="IPR027640">
    <property type="entry name" value="Kinesin-like_fam"/>
</dbReference>
<dbReference type="SMART" id="SM00129">
    <property type="entry name" value="KISc"/>
    <property type="match status" value="1"/>
</dbReference>
<evidence type="ECO:0000256" key="3">
    <source>
        <dbReference type="ARBA" id="ARBA00022701"/>
    </source>
</evidence>
<evidence type="ECO:0000313" key="10">
    <source>
        <dbReference type="Proteomes" id="UP001629113"/>
    </source>
</evidence>
<organism evidence="9 10">
    <name type="scientific">Phlyctema vagabunda</name>
    <dbReference type="NCBI Taxonomy" id="108571"/>
    <lineage>
        <taxon>Eukaryota</taxon>
        <taxon>Fungi</taxon>
        <taxon>Dikarya</taxon>
        <taxon>Ascomycota</taxon>
        <taxon>Pezizomycotina</taxon>
        <taxon>Leotiomycetes</taxon>
        <taxon>Helotiales</taxon>
        <taxon>Dermateaceae</taxon>
        <taxon>Phlyctema</taxon>
    </lineage>
</organism>
<gene>
    <name evidence="9" type="ORF">PVAG01_06218</name>
</gene>
<evidence type="ECO:0000256" key="6">
    <source>
        <dbReference type="PROSITE-ProRule" id="PRU00283"/>
    </source>
</evidence>
<feature type="region of interest" description="Disordered" evidence="7">
    <location>
        <begin position="459"/>
        <end position="480"/>
    </location>
</feature>
<keyword evidence="4 6" id="KW-0505">Motor protein</keyword>
<keyword evidence="10" id="KW-1185">Reference proteome</keyword>
<keyword evidence="3" id="KW-0493">Microtubule</keyword>
<feature type="binding site" evidence="6">
    <location>
        <begin position="134"/>
        <end position="141"/>
    </location>
    <ligand>
        <name>ATP</name>
        <dbReference type="ChEBI" id="CHEBI:30616"/>
    </ligand>
</feature>
<dbReference type="Proteomes" id="UP001629113">
    <property type="component" value="Unassembled WGS sequence"/>
</dbReference>
<dbReference type="Gene3D" id="3.40.850.10">
    <property type="entry name" value="Kinesin motor domain"/>
    <property type="match status" value="1"/>
</dbReference>
<comment type="caution">
    <text evidence="9">The sequence shown here is derived from an EMBL/GenBank/DDBJ whole genome shotgun (WGS) entry which is preliminary data.</text>
</comment>
<keyword evidence="6" id="KW-0547">Nucleotide-binding</keyword>
<evidence type="ECO:0000313" key="9">
    <source>
        <dbReference type="EMBL" id="KAL3422062.1"/>
    </source>
</evidence>
<sequence>MQNLARKDDFQKQHRSAFLDMIAGFKAPATKSGTGNETSTDGSTIIGARVRPLLENEIADGEVASVVVRDGTQVVDVHELRQKFNNQPALNSSSFHLDKAYGPSDDSDALYGDLVQPLVKWSWSGGVSTLFAYGQTGSGKTYSVNEIERLAAGDLMNGIFEGEREIHICVFELIGNASYDLLNDHRQISVLEDSFGDTQLVGAVECKPGSAEELLSLIEKSMAFRKTAPTLKNDTSSRSHAVCRIRIVNKDMLGVPDGLLYVVDLAGSEMAADVKDHTAERMKETRDINTSLSILKDCIRGRALVDGMGNKKAKAHIPFRSSVITKVLKNVFDVKSERASMTAVLACVKPSFSAISATQNTLRYGELLRIPVSQTKAPAYNASIPRTWSNEMTREWIRNNSGTPAIDSRILAPVENGTQLCRLPKAEFVTRSLKTPGVTEERARVFYDKLWRLHIDSRGATTEDPESSGISQNKKEESSIPFKGRMRPGMYIRVKARGYADPGTLVVILCPEDAFAKEEKSEAKQEAYVCAAVSPGLMMDAFEVSIAHQRVVKLDDMLEEIMMEYDSATRYYYMSI</sequence>
<dbReference type="PANTHER" id="PTHR47971">
    <property type="entry name" value="KINESIN-RELATED PROTEIN 6"/>
    <property type="match status" value="1"/>
</dbReference>
<evidence type="ECO:0000256" key="7">
    <source>
        <dbReference type="SAM" id="MobiDB-lite"/>
    </source>
</evidence>
<protein>
    <submittedName>
        <fullName evidence="9">Diatom spindle kinesin 1 (Kinesin motor domain containing protein)</fullName>
    </submittedName>
</protein>
<dbReference type="SUPFAM" id="SSF52540">
    <property type="entry name" value="P-loop containing nucleoside triphosphate hydrolases"/>
    <property type="match status" value="1"/>
</dbReference>
<keyword evidence="5" id="KW-0206">Cytoskeleton</keyword>
<keyword evidence="6" id="KW-0067">ATP-binding</keyword>
<evidence type="ECO:0000256" key="4">
    <source>
        <dbReference type="ARBA" id="ARBA00023175"/>
    </source>
</evidence>
<evidence type="ECO:0000259" key="8">
    <source>
        <dbReference type="PROSITE" id="PS50067"/>
    </source>
</evidence>
<dbReference type="PRINTS" id="PR00380">
    <property type="entry name" value="KINESINHEAVY"/>
</dbReference>
<evidence type="ECO:0000256" key="2">
    <source>
        <dbReference type="ARBA" id="ARBA00022490"/>
    </source>
</evidence>
<proteinExistence type="inferred from homology"/>
<accession>A0ABR4PG34</accession>
<evidence type="ECO:0000256" key="1">
    <source>
        <dbReference type="ARBA" id="ARBA00004245"/>
    </source>
</evidence>
<name>A0ABR4PG34_9HELO</name>
<dbReference type="InterPro" id="IPR036961">
    <property type="entry name" value="Kinesin_motor_dom_sf"/>
</dbReference>
<feature type="domain" description="Kinesin motor" evidence="8">
    <location>
        <begin position="43"/>
        <end position="371"/>
    </location>
</feature>
<dbReference type="Pfam" id="PF00225">
    <property type="entry name" value="Kinesin"/>
    <property type="match status" value="1"/>
</dbReference>
<dbReference type="InterPro" id="IPR001752">
    <property type="entry name" value="Kinesin_motor_dom"/>
</dbReference>
<comment type="subcellular location">
    <subcellularLocation>
        <location evidence="1">Cytoplasm</location>
        <location evidence="1">Cytoskeleton</location>
    </subcellularLocation>
</comment>